<proteinExistence type="predicted"/>
<feature type="transmembrane region" description="Helical" evidence="1">
    <location>
        <begin position="6"/>
        <end position="33"/>
    </location>
</feature>
<evidence type="ECO:0000256" key="1">
    <source>
        <dbReference type="SAM" id="Phobius"/>
    </source>
</evidence>
<dbReference type="EMBL" id="VLKG01000001">
    <property type="protein sequence ID" value="TWH77213.1"/>
    <property type="molecule type" value="Genomic_DNA"/>
</dbReference>
<dbReference type="Proteomes" id="UP000319627">
    <property type="component" value="Unassembled WGS sequence"/>
</dbReference>
<protein>
    <submittedName>
        <fullName evidence="2">Uncharacterized protein</fullName>
    </submittedName>
</protein>
<feature type="transmembrane region" description="Helical" evidence="1">
    <location>
        <begin position="209"/>
        <end position="228"/>
    </location>
</feature>
<comment type="caution">
    <text evidence="2">The sequence shown here is derived from an EMBL/GenBank/DDBJ whole genome shotgun (WGS) entry which is preliminary data.</text>
</comment>
<evidence type="ECO:0000313" key="3">
    <source>
        <dbReference type="Proteomes" id="UP000319627"/>
    </source>
</evidence>
<keyword evidence="1" id="KW-0472">Membrane</keyword>
<feature type="transmembrane region" description="Helical" evidence="1">
    <location>
        <begin position="85"/>
        <end position="104"/>
    </location>
</feature>
<keyword evidence="3" id="KW-1185">Reference proteome</keyword>
<accession>A0A562J274</accession>
<keyword evidence="1" id="KW-0812">Transmembrane</keyword>
<feature type="transmembrane region" description="Helical" evidence="1">
    <location>
        <begin position="40"/>
        <end position="57"/>
    </location>
</feature>
<feature type="transmembrane region" description="Helical" evidence="1">
    <location>
        <begin position="184"/>
        <end position="203"/>
    </location>
</feature>
<dbReference type="PROSITE" id="PS51257">
    <property type="entry name" value="PROKAR_LIPOPROTEIN"/>
    <property type="match status" value="1"/>
</dbReference>
<name>A0A562J274_9GAMM</name>
<reference evidence="2 3" key="1">
    <citation type="submission" date="2019-07" db="EMBL/GenBank/DDBJ databases">
        <title>Genomic Encyclopedia of Type Strains, Phase I: the one thousand microbial genomes (KMG-I) project.</title>
        <authorList>
            <person name="Kyrpides N."/>
        </authorList>
    </citation>
    <scope>NUCLEOTIDE SEQUENCE [LARGE SCALE GENOMIC DNA]</scope>
    <source>
        <strain evidence="2 3">DSM 375</strain>
    </source>
</reference>
<gene>
    <name evidence="2" type="ORF">LX59_00116</name>
</gene>
<feature type="transmembrane region" description="Helical" evidence="1">
    <location>
        <begin position="63"/>
        <end position="80"/>
    </location>
</feature>
<dbReference type="AlphaFoldDB" id="A0A562J274"/>
<evidence type="ECO:0000313" key="2">
    <source>
        <dbReference type="EMBL" id="TWH77213.1"/>
    </source>
</evidence>
<sequence>MRGRVQAALVVAGAAAVPILFWLSAAACCLVLLRRGLSDGLQVAVWGAIPALVWWYLGEPRTALVLLGALALAILLRQGWSWQRVLLASTGLGLGYVALLILLFDDSLKLLAAEAHALLPTVMPEVWEKLSAVEREQLQQMFAAVLTGLLATLLQLLALVSLMLGRYWQALLYNPGGFGSEFRALRLSPVVAIGLCVGALAGVLGGPTLALLIPLCSLPLILASLALMHGLVAMNRMSKFWLVGLYVMLVLLLQVIYPLLAVLAVVDSLFDFRGRAARNPG</sequence>
<keyword evidence="1" id="KW-1133">Transmembrane helix</keyword>
<organism evidence="2 3">
    <name type="scientific">Azomonas agilis</name>
    <dbReference type="NCBI Taxonomy" id="116849"/>
    <lineage>
        <taxon>Bacteria</taxon>
        <taxon>Pseudomonadati</taxon>
        <taxon>Pseudomonadota</taxon>
        <taxon>Gammaproteobacteria</taxon>
        <taxon>Pseudomonadales</taxon>
        <taxon>Pseudomonadaceae</taxon>
        <taxon>Azomonas</taxon>
    </lineage>
</organism>
<feature type="transmembrane region" description="Helical" evidence="1">
    <location>
        <begin position="240"/>
        <end position="266"/>
    </location>
</feature>
<feature type="transmembrane region" description="Helical" evidence="1">
    <location>
        <begin position="141"/>
        <end position="164"/>
    </location>
</feature>